<feature type="binding site" evidence="4">
    <location>
        <position position="24"/>
    </location>
    <ligand>
        <name>Mn(2+)</name>
        <dbReference type="ChEBI" id="CHEBI:29035"/>
    </ligand>
</feature>
<comment type="function">
    <text evidence="4">Catalyzes the 1,3-allylic rearrangement of the homoallylic substrate isopentenyl (IPP) to its highly electrophilic allylic isomer, dimethylallyl diphosphate (DMAPP).</text>
</comment>
<dbReference type="CDD" id="cd02885">
    <property type="entry name" value="NUDIX_IPP_Isomerase"/>
    <property type="match status" value="1"/>
</dbReference>
<keyword evidence="3 4" id="KW-0460">Magnesium</keyword>
<feature type="binding site" evidence="4">
    <location>
        <position position="68"/>
    </location>
    <ligand>
        <name>Mn(2+)</name>
        <dbReference type="ChEBI" id="CHEBI:29035"/>
    </ligand>
</feature>
<comment type="cofactor">
    <cofactor evidence="4">
        <name>Mg(2+)</name>
        <dbReference type="ChEBI" id="CHEBI:18420"/>
    </cofactor>
    <text evidence="4">Binds 1 Mg(2+) ion per subunit. The magnesium ion binds only when substrate is bound.</text>
</comment>
<dbReference type="GO" id="GO:0004452">
    <property type="term" value="F:isopentenyl-diphosphate delta-isomerase activity"/>
    <property type="evidence" value="ECO:0007669"/>
    <property type="project" value="UniProtKB-EC"/>
</dbReference>
<name>A0ABW4GNS3_9ACTN</name>
<dbReference type="Pfam" id="PF00293">
    <property type="entry name" value="NUDIX"/>
    <property type="match status" value="1"/>
</dbReference>
<keyword evidence="4" id="KW-0414">Isoprene biosynthesis</keyword>
<feature type="active site" evidence="4">
    <location>
        <position position="115"/>
    </location>
</feature>
<feature type="domain" description="Nudix hydrolase" evidence="6">
    <location>
        <begin position="29"/>
        <end position="163"/>
    </location>
</feature>
<evidence type="ECO:0000313" key="7">
    <source>
        <dbReference type="EMBL" id="MFD1543988.1"/>
    </source>
</evidence>
<keyword evidence="4 7" id="KW-0413">Isomerase</keyword>
<comment type="caution">
    <text evidence="7">The sequence shown here is derived from an EMBL/GenBank/DDBJ whole genome shotgun (WGS) entry which is preliminary data.</text>
</comment>
<keyword evidence="4" id="KW-0464">Manganese</keyword>
<keyword evidence="1 4" id="KW-0963">Cytoplasm</keyword>
<comment type="pathway">
    <text evidence="4">Isoprenoid biosynthesis; dimethylallyl diphosphate biosynthesis; dimethylallyl diphosphate from isopentenyl diphosphate: step 1/1.</text>
</comment>
<evidence type="ECO:0000259" key="6">
    <source>
        <dbReference type="PROSITE" id="PS51462"/>
    </source>
</evidence>
<protein>
    <recommendedName>
        <fullName evidence="4 5">Isopentenyl-diphosphate Delta-isomerase</fullName>
        <shortName evidence="4">IPP isomerase</shortName>
        <ecNumber evidence="4 5">5.3.3.2</ecNumber>
    </recommendedName>
    <alternativeName>
        <fullName evidence="4">IPP:DMAPP isomerase</fullName>
    </alternativeName>
    <alternativeName>
        <fullName evidence="4">Isopentenyl pyrophosphate isomerase</fullName>
    </alternativeName>
</protein>
<feature type="binding site" evidence="4">
    <location>
        <position position="115"/>
    </location>
    <ligand>
        <name>Mn(2+)</name>
        <dbReference type="ChEBI" id="CHEBI:29035"/>
    </ligand>
</feature>
<comment type="subcellular location">
    <subcellularLocation>
        <location evidence="4">Cytoplasm</location>
    </subcellularLocation>
</comment>
<dbReference type="Proteomes" id="UP001597097">
    <property type="component" value="Unassembled WGS sequence"/>
</dbReference>
<dbReference type="PANTHER" id="PTHR10885:SF0">
    <property type="entry name" value="ISOPENTENYL-DIPHOSPHATE DELTA-ISOMERASE"/>
    <property type="match status" value="1"/>
</dbReference>
<accession>A0ABW4GNS3</accession>
<evidence type="ECO:0000313" key="8">
    <source>
        <dbReference type="Proteomes" id="UP001597097"/>
    </source>
</evidence>
<evidence type="ECO:0000256" key="3">
    <source>
        <dbReference type="ARBA" id="ARBA00022842"/>
    </source>
</evidence>
<feature type="binding site" evidence="4">
    <location>
        <position position="86"/>
    </location>
    <ligand>
        <name>Mg(2+)</name>
        <dbReference type="ChEBI" id="CHEBI:18420"/>
    </ligand>
</feature>
<dbReference type="InterPro" id="IPR011876">
    <property type="entry name" value="IsopentenylPP_isomerase_typ1"/>
</dbReference>
<dbReference type="RefSeq" id="WP_219535106.1">
    <property type="nucleotide sequence ID" value="NZ_JAHKRM010000024.1"/>
</dbReference>
<dbReference type="PANTHER" id="PTHR10885">
    <property type="entry name" value="ISOPENTENYL-DIPHOSPHATE DELTA-ISOMERASE"/>
    <property type="match status" value="1"/>
</dbReference>
<sequence length="201" mass="22257">MEEQVVLVDSAGNAIGTAPKTSVHGQETPLHLAFSSYVFDQDSRVLLTRRATHKLTWPGVWTNSCCGHPLPGEPLDHAVIRRLSYELGLTVDRADLMLPTFTYRAVMPNGIVEHELCPVYRVMVDTSATPNPDEVDEVRWMPWKEFADGVLSTLLAISPWCREQVPLLNELGTNPLDWRPAPLKDLPPAALRSAAQPANGQ</sequence>
<dbReference type="NCBIfam" id="NF002995">
    <property type="entry name" value="PRK03759.1"/>
    <property type="match status" value="1"/>
</dbReference>
<dbReference type="NCBIfam" id="TIGR02150">
    <property type="entry name" value="IPP_isom_1"/>
    <property type="match status" value="1"/>
</dbReference>
<keyword evidence="2 4" id="KW-0479">Metal-binding</keyword>
<evidence type="ECO:0000256" key="4">
    <source>
        <dbReference type="HAMAP-Rule" id="MF_00202"/>
    </source>
</evidence>
<evidence type="ECO:0000256" key="1">
    <source>
        <dbReference type="ARBA" id="ARBA00022490"/>
    </source>
</evidence>
<organism evidence="7 8">
    <name type="scientific">Nonomuraea guangzhouensis</name>
    <dbReference type="NCBI Taxonomy" id="1291555"/>
    <lineage>
        <taxon>Bacteria</taxon>
        <taxon>Bacillati</taxon>
        <taxon>Actinomycetota</taxon>
        <taxon>Actinomycetes</taxon>
        <taxon>Streptosporangiales</taxon>
        <taxon>Streptosporangiaceae</taxon>
        <taxon>Nonomuraea</taxon>
    </lineage>
</organism>
<comment type="catalytic activity">
    <reaction evidence="4">
        <text>isopentenyl diphosphate = dimethylallyl diphosphate</text>
        <dbReference type="Rhea" id="RHEA:23284"/>
        <dbReference type="ChEBI" id="CHEBI:57623"/>
        <dbReference type="ChEBI" id="CHEBI:128769"/>
        <dbReference type="EC" id="5.3.3.2"/>
    </reaction>
</comment>
<reference evidence="8" key="1">
    <citation type="journal article" date="2019" name="Int. J. Syst. Evol. Microbiol.">
        <title>The Global Catalogue of Microorganisms (GCM) 10K type strain sequencing project: providing services to taxonomists for standard genome sequencing and annotation.</title>
        <authorList>
            <consortium name="The Broad Institute Genomics Platform"/>
            <consortium name="The Broad Institute Genome Sequencing Center for Infectious Disease"/>
            <person name="Wu L."/>
            <person name="Ma J."/>
        </authorList>
    </citation>
    <scope>NUCLEOTIDE SEQUENCE [LARGE SCALE GENOMIC DNA]</scope>
    <source>
        <strain evidence="8">CGMCC 1.15399</strain>
    </source>
</reference>
<dbReference type="PIRSF" id="PIRSF018427">
    <property type="entry name" value="Isopntndiph_ism"/>
    <property type="match status" value="1"/>
</dbReference>
<comment type="cofactor">
    <cofactor evidence="4">
        <name>Mn(2+)</name>
        <dbReference type="ChEBI" id="CHEBI:29035"/>
    </cofactor>
    <text evidence="4">Binds 1 Mn(2+) ion per subunit.</text>
</comment>
<proteinExistence type="inferred from homology"/>
<evidence type="ECO:0000256" key="5">
    <source>
        <dbReference type="NCBIfam" id="TIGR02150"/>
    </source>
</evidence>
<keyword evidence="8" id="KW-1185">Reference proteome</keyword>
<feature type="binding site" evidence="4">
    <location>
        <position position="113"/>
    </location>
    <ligand>
        <name>Mn(2+)</name>
        <dbReference type="ChEBI" id="CHEBI:29035"/>
    </ligand>
</feature>
<evidence type="ECO:0000256" key="2">
    <source>
        <dbReference type="ARBA" id="ARBA00022723"/>
    </source>
</evidence>
<dbReference type="EC" id="5.3.3.2" evidence="4 5"/>
<comment type="similarity">
    <text evidence="4">Belongs to the IPP isomerase type 1 family.</text>
</comment>
<feature type="binding site" evidence="4">
    <location>
        <position position="31"/>
    </location>
    <ligand>
        <name>Mn(2+)</name>
        <dbReference type="ChEBI" id="CHEBI:29035"/>
    </ligand>
</feature>
<feature type="active site" evidence="4">
    <location>
        <position position="66"/>
    </location>
</feature>
<dbReference type="HAMAP" id="MF_00202">
    <property type="entry name" value="Idi"/>
    <property type="match status" value="1"/>
</dbReference>
<dbReference type="InterPro" id="IPR000086">
    <property type="entry name" value="NUDIX_hydrolase_dom"/>
</dbReference>
<dbReference type="InterPro" id="IPR056375">
    <property type="entry name" value="Idi_bact"/>
</dbReference>
<gene>
    <name evidence="4 7" type="primary">idi</name>
    <name evidence="7" type="ORF">ACFSJ0_43590</name>
</gene>
<dbReference type="PROSITE" id="PS51462">
    <property type="entry name" value="NUDIX"/>
    <property type="match status" value="1"/>
</dbReference>
<dbReference type="EMBL" id="JBHUCM010000042">
    <property type="protein sequence ID" value="MFD1543988.1"/>
    <property type="molecule type" value="Genomic_DNA"/>
</dbReference>